<dbReference type="SUPFAM" id="SSF52540">
    <property type="entry name" value="P-loop containing nucleoside triphosphate hydrolases"/>
    <property type="match status" value="1"/>
</dbReference>
<dbReference type="RefSeq" id="WP_107941485.1">
    <property type="nucleotide sequence ID" value="NZ_QANS01000007.1"/>
</dbReference>
<evidence type="ECO:0000313" key="2">
    <source>
        <dbReference type="Proteomes" id="UP000244248"/>
    </source>
</evidence>
<dbReference type="Proteomes" id="UP000244248">
    <property type="component" value="Unassembled WGS sequence"/>
</dbReference>
<comment type="caution">
    <text evidence="1">The sequence shown here is derived from an EMBL/GenBank/DDBJ whole genome shotgun (WGS) entry which is preliminary data.</text>
</comment>
<dbReference type="PANTHER" id="PTHR36451">
    <property type="entry name" value="PAPS-DEPENDENT SULFOTRANSFERASE STF3"/>
    <property type="match status" value="1"/>
</dbReference>
<proteinExistence type="predicted"/>
<accession>A0A2T5MC35</accession>
<organism evidence="1 2">
    <name type="scientific">Stenotrophobium rhamnosiphilum</name>
    <dbReference type="NCBI Taxonomy" id="2029166"/>
    <lineage>
        <taxon>Bacteria</taxon>
        <taxon>Pseudomonadati</taxon>
        <taxon>Pseudomonadota</taxon>
        <taxon>Gammaproteobacteria</taxon>
        <taxon>Nevskiales</taxon>
        <taxon>Nevskiaceae</taxon>
        <taxon>Stenotrophobium</taxon>
    </lineage>
</organism>
<name>A0A2T5MC35_9GAMM</name>
<dbReference type="InterPro" id="IPR027417">
    <property type="entry name" value="P-loop_NTPase"/>
</dbReference>
<keyword evidence="2" id="KW-1185">Reference proteome</keyword>
<dbReference type="AlphaFoldDB" id="A0A2T5MC35"/>
<keyword evidence="1" id="KW-0808">Transferase</keyword>
<protein>
    <submittedName>
        <fullName evidence="1">Sulfotransferase</fullName>
    </submittedName>
</protein>
<reference evidence="1 2" key="1">
    <citation type="submission" date="2018-04" db="EMBL/GenBank/DDBJ databases">
        <title>Novel species isolated from glacier.</title>
        <authorList>
            <person name="Liu Q."/>
            <person name="Xin Y.-H."/>
        </authorList>
    </citation>
    <scope>NUCLEOTIDE SEQUENCE [LARGE SCALE GENOMIC DNA]</scope>
    <source>
        <strain evidence="1 2">GT1R17</strain>
    </source>
</reference>
<gene>
    <name evidence="1" type="ORF">CJD38_16495</name>
</gene>
<dbReference type="Pfam" id="PF13469">
    <property type="entry name" value="Sulfotransfer_3"/>
    <property type="match status" value="1"/>
</dbReference>
<evidence type="ECO:0000313" key="1">
    <source>
        <dbReference type="EMBL" id="PTU30139.1"/>
    </source>
</evidence>
<dbReference type="Gene3D" id="3.40.50.300">
    <property type="entry name" value="P-loop containing nucleotide triphosphate hydrolases"/>
    <property type="match status" value="1"/>
</dbReference>
<dbReference type="InterPro" id="IPR052736">
    <property type="entry name" value="Stf3_sulfotransferase"/>
</dbReference>
<dbReference type="GO" id="GO:0016740">
    <property type="term" value="F:transferase activity"/>
    <property type="evidence" value="ECO:0007669"/>
    <property type="project" value="UniProtKB-KW"/>
</dbReference>
<dbReference type="PANTHER" id="PTHR36451:SF1">
    <property type="entry name" value="OMEGA-HYDROXY-BETA-DIHYDROMENAQUINONE-9 SULFOTRANSFERASE STF3"/>
    <property type="match status" value="1"/>
</dbReference>
<dbReference type="OrthoDB" id="9777890at2"/>
<sequence length="380" mass="43601">MNAEQLIEKARKTTELSDLGELKALEGLEVLVKAANEEAQLSPAGGMRFGENLYTILCNRLRMVDYLKKKPELLQRPVEKPMFVFGLPRTGTTLTINLLSADPMRRCLLRWEALNPAPPAKKGELSTDLRCGAQRQLLSMMLQIAPQIAAAHLEEADSPTECQYAMQLSFCAEIFDSIVHVPSYHDWLMGTSYRHAFEFHKQLLQMLQENNGGRWTLKNPWHPLFLNDLTAVYPDAQLVMTHRDPVEVVGSACGLLNLVRPMYSDKVDKREIAKVLLDTFDVMIERQNAYRAKHGEKSIYDIQYLEQLRDPVGTMRKLYKHFDEPFTPAAEERMTKLMTENPKDKHGKHVYSLEEFGLTAEGVRKHFRDYSERFSIQTKS</sequence>
<dbReference type="EMBL" id="QANS01000007">
    <property type="protein sequence ID" value="PTU30139.1"/>
    <property type="molecule type" value="Genomic_DNA"/>
</dbReference>